<keyword evidence="3" id="KW-0949">S-adenosyl-L-methionine</keyword>
<evidence type="ECO:0000313" key="6">
    <source>
        <dbReference type="Proteomes" id="UP001172778"/>
    </source>
</evidence>
<keyword evidence="1 5" id="KW-0489">Methyltransferase</keyword>
<dbReference type="InterPro" id="IPR029063">
    <property type="entry name" value="SAM-dependent_MTases_sf"/>
</dbReference>
<gene>
    <name evidence="5" type="ORF">PZA18_11270</name>
</gene>
<dbReference type="Proteomes" id="UP001172778">
    <property type="component" value="Unassembled WGS sequence"/>
</dbReference>
<evidence type="ECO:0000256" key="4">
    <source>
        <dbReference type="SAM" id="Phobius"/>
    </source>
</evidence>
<comment type="caution">
    <text evidence="5">The sequence shown here is derived from an EMBL/GenBank/DDBJ whole genome shotgun (WGS) entry which is preliminary data.</text>
</comment>
<organism evidence="5 6">
    <name type="scientific">Parachitinimonas caeni</name>
    <dbReference type="NCBI Taxonomy" id="3031301"/>
    <lineage>
        <taxon>Bacteria</taxon>
        <taxon>Pseudomonadati</taxon>
        <taxon>Pseudomonadota</taxon>
        <taxon>Betaproteobacteria</taxon>
        <taxon>Neisseriales</taxon>
        <taxon>Chitinibacteraceae</taxon>
        <taxon>Parachitinimonas</taxon>
    </lineage>
</organism>
<sequence>MTSILLRAVLVQIVACLLATLASWLLTALWPYWLVTQAAFAVGLSWALRLPRWWLVIHAGFLPLAVQALQWQLDPVWYLLAFLLAWLLFGAVYKNRVPLYLSNQRALQRLDGLIAPGARVVDLGAGVGTALSYLGRRQDIAVTGVEHAWVPWLLARLRLLLQGRKVGLLRSDLMQVDLGQFDVVYAFLSPAIMPGLWQKVRKEMQPGSLLVSNSFEVPGVTPTQVITLDDWRHSSLFVWRIE</sequence>
<feature type="transmembrane region" description="Helical" evidence="4">
    <location>
        <begin position="53"/>
        <end position="70"/>
    </location>
</feature>
<keyword evidence="4" id="KW-0472">Membrane</keyword>
<evidence type="ECO:0000256" key="2">
    <source>
        <dbReference type="ARBA" id="ARBA00022679"/>
    </source>
</evidence>
<protein>
    <submittedName>
        <fullName evidence="5">Class I SAM-dependent methyltransferase</fullName>
        <ecNumber evidence="5">2.1.1.-</ecNumber>
    </submittedName>
</protein>
<feature type="transmembrane region" description="Helical" evidence="4">
    <location>
        <begin position="76"/>
        <end position="93"/>
    </location>
</feature>
<keyword evidence="2 5" id="KW-0808">Transferase</keyword>
<dbReference type="GO" id="GO:0008168">
    <property type="term" value="F:methyltransferase activity"/>
    <property type="evidence" value="ECO:0007669"/>
    <property type="project" value="UniProtKB-KW"/>
</dbReference>
<evidence type="ECO:0000313" key="5">
    <source>
        <dbReference type="EMBL" id="MDK2124632.1"/>
    </source>
</evidence>
<name>A0ABT7E148_9NEIS</name>
<evidence type="ECO:0000256" key="3">
    <source>
        <dbReference type="ARBA" id="ARBA00022691"/>
    </source>
</evidence>
<keyword evidence="4" id="KW-1133">Transmembrane helix</keyword>
<dbReference type="InterPro" id="IPR026170">
    <property type="entry name" value="FAM173A/B"/>
</dbReference>
<evidence type="ECO:0000256" key="1">
    <source>
        <dbReference type="ARBA" id="ARBA00022603"/>
    </source>
</evidence>
<keyword evidence="4" id="KW-0812">Transmembrane</keyword>
<accession>A0ABT7E148</accession>
<dbReference type="Gene3D" id="3.40.50.150">
    <property type="entry name" value="Vaccinia Virus protein VP39"/>
    <property type="match status" value="1"/>
</dbReference>
<dbReference type="EMBL" id="JARRAF010000011">
    <property type="protein sequence ID" value="MDK2124632.1"/>
    <property type="molecule type" value="Genomic_DNA"/>
</dbReference>
<dbReference type="PANTHER" id="PTHR13610:SF11">
    <property type="entry name" value="METHYLTRANSFERASE DOMAIN-CONTAINING PROTEIN"/>
    <property type="match status" value="1"/>
</dbReference>
<dbReference type="PANTHER" id="PTHR13610">
    <property type="entry name" value="METHYLTRANSFERASE DOMAIN-CONTAINING PROTEIN"/>
    <property type="match status" value="1"/>
</dbReference>
<keyword evidence="6" id="KW-1185">Reference proteome</keyword>
<proteinExistence type="predicted"/>
<dbReference type="SUPFAM" id="SSF53335">
    <property type="entry name" value="S-adenosyl-L-methionine-dependent methyltransferases"/>
    <property type="match status" value="1"/>
</dbReference>
<dbReference type="CDD" id="cd02440">
    <property type="entry name" value="AdoMet_MTases"/>
    <property type="match status" value="1"/>
</dbReference>
<reference evidence="5" key="1">
    <citation type="submission" date="2023-03" db="EMBL/GenBank/DDBJ databases">
        <title>Chitinimonas shenzhenensis gen. nov., sp. nov., a novel member of family Burkholderiaceae isolated from activated sludge collected in Shen Zhen, China.</title>
        <authorList>
            <person name="Wang X."/>
        </authorList>
    </citation>
    <scope>NUCLEOTIDE SEQUENCE</scope>
    <source>
        <strain evidence="5">DQS-5</strain>
    </source>
</reference>
<dbReference type="GO" id="GO:0032259">
    <property type="term" value="P:methylation"/>
    <property type="evidence" value="ECO:0007669"/>
    <property type="project" value="UniProtKB-KW"/>
</dbReference>
<dbReference type="RefSeq" id="WP_284100945.1">
    <property type="nucleotide sequence ID" value="NZ_JARRAF010000011.1"/>
</dbReference>
<dbReference type="EC" id="2.1.1.-" evidence="5"/>